<proteinExistence type="predicted"/>
<gene>
    <name evidence="2" type="ORF">PXEA_LOCUS14154</name>
</gene>
<protein>
    <submittedName>
        <fullName evidence="2">Uncharacterized protein</fullName>
    </submittedName>
</protein>
<sequence length="134" mass="14668">MADSPPYISPLVSDPQCLTKSSAAAASWIQSVNTEGLTKLMSQLVLPCLQICLSRCSKRVDLPKGEKKRSHTADHSKGDKRMSEQELAAADAIKRELFGGPPAPFTESNIRPYQRIADSHLDQTSIGDWLALFV</sequence>
<comment type="caution">
    <text evidence="2">The sequence shown here is derived from an EMBL/GenBank/DDBJ whole genome shotgun (WGS) entry which is preliminary data.</text>
</comment>
<evidence type="ECO:0000256" key="1">
    <source>
        <dbReference type="SAM" id="MobiDB-lite"/>
    </source>
</evidence>
<organism evidence="2 3">
    <name type="scientific">Protopolystoma xenopodis</name>
    <dbReference type="NCBI Taxonomy" id="117903"/>
    <lineage>
        <taxon>Eukaryota</taxon>
        <taxon>Metazoa</taxon>
        <taxon>Spiralia</taxon>
        <taxon>Lophotrochozoa</taxon>
        <taxon>Platyhelminthes</taxon>
        <taxon>Monogenea</taxon>
        <taxon>Polyopisthocotylea</taxon>
        <taxon>Polystomatidea</taxon>
        <taxon>Polystomatidae</taxon>
        <taxon>Protopolystoma</taxon>
    </lineage>
</organism>
<feature type="region of interest" description="Disordered" evidence="1">
    <location>
        <begin position="62"/>
        <end position="86"/>
    </location>
</feature>
<dbReference type="AlphaFoldDB" id="A0A448WUP1"/>
<evidence type="ECO:0000313" key="3">
    <source>
        <dbReference type="Proteomes" id="UP000784294"/>
    </source>
</evidence>
<keyword evidence="3" id="KW-1185">Reference proteome</keyword>
<name>A0A448WUP1_9PLAT</name>
<dbReference type="Proteomes" id="UP000784294">
    <property type="component" value="Unassembled WGS sequence"/>
</dbReference>
<dbReference type="EMBL" id="CAAALY010047695">
    <property type="protein sequence ID" value="VEL20714.1"/>
    <property type="molecule type" value="Genomic_DNA"/>
</dbReference>
<reference evidence="2" key="1">
    <citation type="submission" date="2018-11" db="EMBL/GenBank/DDBJ databases">
        <authorList>
            <consortium name="Pathogen Informatics"/>
        </authorList>
    </citation>
    <scope>NUCLEOTIDE SEQUENCE</scope>
</reference>
<feature type="compositionally biased region" description="Basic and acidic residues" evidence="1">
    <location>
        <begin position="62"/>
        <end position="84"/>
    </location>
</feature>
<evidence type="ECO:0000313" key="2">
    <source>
        <dbReference type="EMBL" id="VEL20714.1"/>
    </source>
</evidence>
<accession>A0A448WUP1</accession>